<dbReference type="PANTHER" id="PTHR16779:SF1">
    <property type="entry name" value="BETA-1,4-MANNOSYLTRANSFERASE EGH"/>
    <property type="match status" value="1"/>
</dbReference>
<proteinExistence type="predicted"/>
<dbReference type="EMBL" id="MU003769">
    <property type="protein sequence ID" value="KAF2724899.1"/>
    <property type="molecule type" value="Genomic_DNA"/>
</dbReference>
<dbReference type="Proteomes" id="UP000799441">
    <property type="component" value="Unassembled WGS sequence"/>
</dbReference>
<feature type="transmembrane region" description="Helical" evidence="1">
    <location>
        <begin position="361"/>
        <end position="384"/>
    </location>
</feature>
<dbReference type="Pfam" id="PF13632">
    <property type="entry name" value="Glyco_trans_2_3"/>
    <property type="match status" value="1"/>
</dbReference>
<reference evidence="3" key="1">
    <citation type="journal article" date="2020" name="Stud. Mycol.">
        <title>101 Dothideomycetes genomes: a test case for predicting lifestyles and emergence of pathogens.</title>
        <authorList>
            <person name="Haridas S."/>
            <person name="Albert R."/>
            <person name="Binder M."/>
            <person name="Bloem J."/>
            <person name="Labutti K."/>
            <person name="Salamov A."/>
            <person name="Andreopoulos B."/>
            <person name="Baker S."/>
            <person name="Barry K."/>
            <person name="Bills G."/>
            <person name="Bluhm B."/>
            <person name="Cannon C."/>
            <person name="Castanera R."/>
            <person name="Culley D."/>
            <person name="Daum C."/>
            <person name="Ezra D."/>
            <person name="Gonzalez J."/>
            <person name="Henrissat B."/>
            <person name="Kuo A."/>
            <person name="Liang C."/>
            <person name="Lipzen A."/>
            <person name="Lutzoni F."/>
            <person name="Magnuson J."/>
            <person name="Mondo S."/>
            <person name="Nolan M."/>
            <person name="Ohm R."/>
            <person name="Pangilinan J."/>
            <person name="Park H.-J."/>
            <person name="Ramirez L."/>
            <person name="Alfaro M."/>
            <person name="Sun H."/>
            <person name="Tritt A."/>
            <person name="Yoshinaga Y."/>
            <person name="Zwiers L.-H."/>
            <person name="Turgeon B."/>
            <person name="Goodwin S."/>
            <person name="Spatafora J."/>
            <person name="Crous P."/>
            <person name="Grigoriev I."/>
        </authorList>
    </citation>
    <scope>NUCLEOTIDE SEQUENCE</scope>
    <source>
        <strain evidence="3">CBS 116435</strain>
    </source>
</reference>
<evidence type="ECO:0000259" key="2">
    <source>
        <dbReference type="Pfam" id="PF13632"/>
    </source>
</evidence>
<protein>
    <submittedName>
        <fullName evidence="3">Glycosyltransferase family 2 protein</fullName>
    </submittedName>
</protein>
<dbReference type="InterPro" id="IPR027389">
    <property type="entry name" value="B_mannosylTrfase_Bre-3/Egh"/>
</dbReference>
<dbReference type="PANTHER" id="PTHR16779">
    <property type="entry name" value="BETA-1,4-MANNOSYLTRANSFERASE EGH"/>
    <property type="match status" value="1"/>
</dbReference>
<evidence type="ECO:0000313" key="3">
    <source>
        <dbReference type="EMBL" id="KAF2724899.1"/>
    </source>
</evidence>
<keyword evidence="4" id="KW-1185">Reference proteome</keyword>
<accession>A0A9P4QEE8</accession>
<name>A0A9P4QEE8_9PEZI</name>
<feature type="domain" description="Glycosyltransferase 2-like" evidence="2">
    <location>
        <begin position="142"/>
        <end position="344"/>
    </location>
</feature>
<gene>
    <name evidence="3" type="ORF">K431DRAFT_336381</name>
</gene>
<evidence type="ECO:0000256" key="1">
    <source>
        <dbReference type="SAM" id="Phobius"/>
    </source>
</evidence>
<keyword evidence="1" id="KW-0472">Membrane</keyword>
<dbReference type="InterPro" id="IPR029044">
    <property type="entry name" value="Nucleotide-diphossugar_trans"/>
</dbReference>
<dbReference type="GO" id="GO:0019187">
    <property type="term" value="F:beta-1,4-mannosyltransferase activity"/>
    <property type="evidence" value="ECO:0007669"/>
    <property type="project" value="InterPro"/>
</dbReference>
<dbReference type="GO" id="GO:0005737">
    <property type="term" value="C:cytoplasm"/>
    <property type="evidence" value="ECO:0007669"/>
    <property type="project" value="TreeGrafter"/>
</dbReference>
<dbReference type="InterPro" id="IPR001173">
    <property type="entry name" value="Glyco_trans_2-like"/>
</dbReference>
<evidence type="ECO:0000313" key="4">
    <source>
        <dbReference type="Proteomes" id="UP000799441"/>
    </source>
</evidence>
<dbReference type="AlphaFoldDB" id="A0A9P4QEE8"/>
<keyword evidence="1" id="KW-1133">Transmembrane helix</keyword>
<keyword evidence="1" id="KW-0812">Transmembrane</keyword>
<organism evidence="3 4">
    <name type="scientific">Polychaeton citri CBS 116435</name>
    <dbReference type="NCBI Taxonomy" id="1314669"/>
    <lineage>
        <taxon>Eukaryota</taxon>
        <taxon>Fungi</taxon>
        <taxon>Dikarya</taxon>
        <taxon>Ascomycota</taxon>
        <taxon>Pezizomycotina</taxon>
        <taxon>Dothideomycetes</taxon>
        <taxon>Dothideomycetidae</taxon>
        <taxon>Capnodiales</taxon>
        <taxon>Capnodiaceae</taxon>
        <taxon>Polychaeton</taxon>
    </lineage>
</organism>
<sequence>MNTLLFARTGLRILPKSSSQVEKQTRETTVASSTNGRSALIIKIVSFNTVINAIGFFISHYLTKGLNRKVVLRSISEMRHLQQLDDRIRFVVLTEQDREFDPEELGVEVAFIPNSYEAPLARYKARSLEYFRKLQSLRADDWILHLDEETGVDEHCVRACIGFIERTSYEWGQGIKVYNTMNYWKNPILTFVEVSRFRDDLTCFNFQHGTLHQTIWGCHGSFLLASGKIENLVTWDTSSLAEDYWFGLKASQLGYGSGWIPSIAREQSNWLLSDYFYQRRRWFWGIWSVGSFGRFRAITWLLSSLEVPFFILTAFGLVTVPTWLVTPIQLYSTSTSFSLLFAMLLQDLDAGLPIWRMALHLFLSPFLISIVSCVQTIVICLAIMRPPEGFHIVEKQ</sequence>
<feature type="transmembrane region" description="Helical" evidence="1">
    <location>
        <begin position="307"/>
        <end position="325"/>
    </location>
</feature>
<dbReference type="SUPFAM" id="SSF53448">
    <property type="entry name" value="Nucleotide-diphospho-sugar transferases"/>
    <property type="match status" value="1"/>
</dbReference>
<dbReference type="OrthoDB" id="5819582at2759"/>
<comment type="caution">
    <text evidence="3">The sequence shown here is derived from an EMBL/GenBank/DDBJ whole genome shotgun (WGS) entry which is preliminary data.</text>
</comment>